<dbReference type="AlphaFoldDB" id="A0A3N0Y977"/>
<evidence type="ECO:0000313" key="1">
    <source>
        <dbReference type="EMBL" id="ROL42481.1"/>
    </source>
</evidence>
<protein>
    <submittedName>
        <fullName evidence="1">Uncharacterized protein</fullName>
    </submittedName>
</protein>
<evidence type="ECO:0000313" key="2">
    <source>
        <dbReference type="Proteomes" id="UP000281406"/>
    </source>
</evidence>
<organism evidence="1 2">
    <name type="scientific">Anabarilius grahami</name>
    <name type="common">Kanglang fish</name>
    <name type="synonym">Barilius grahami</name>
    <dbReference type="NCBI Taxonomy" id="495550"/>
    <lineage>
        <taxon>Eukaryota</taxon>
        <taxon>Metazoa</taxon>
        <taxon>Chordata</taxon>
        <taxon>Craniata</taxon>
        <taxon>Vertebrata</taxon>
        <taxon>Euteleostomi</taxon>
        <taxon>Actinopterygii</taxon>
        <taxon>Neopterygii</taxon>
        <taxon>Teleostei</taxon>
        <taxon>Ostariophysi</taxon>
        <taxon>Cypriniformes</taxon>
        <taxon>Xenocyprididae</taxon>
        <taxon>Xenocypridinae</taxon>
        <taxon>Xenocypridinae incertae sedis</taxon>
        <taxon>Anabarilius</taxon>
    </lineage>
</organism>
<comment type="caution">
    <text evidence="1">The sequence shown here is derived from an EMBL/GenBank/DDBJ whole genome shotgun (WGS) entry which is preliminary data.</text>
</comment>
<dbReference type="OrthoDB" id="9439903at2759"/>
<name>A0A3N0Y977_ANAGA</name>
<sequence>MADARALGVFQKRVKSLFGSLLDVLLVEITEAYKESLADSMCINHYQSSNQSPNWKIQH</sequence>
<dbReference type="Proteomes" id="UP000281406">
    <property type="component" value="Unassembled WGS sequence"/>
</dbReference>
<accession>A0A3N0Y977</accession>
<keyword evidence="2" id="KW-1185">Reference proteome</keyword>
<dbReference type="EMBL" id="RJVU01049603">
    <property type="protein sequence ID" value="ROL42481.1"/>
    <property type="molecule type" value="Genomic_DNA"/>
</dbReference>
<reference evidence="1 2" key="1">
    <citation type="submission" date="2018-10" db="EMBL/GenBank/DDBJ databases">
        <title>Genome assembly for a Yunnan-Guizhou Plateau 3E fish, Anabarilius grahami (Regan), and its evolutionary and genetic applications.</title>
        <authorList>
            <person name="Jiang W."/>
        </authorList>
    </citation>
    <scope>NUCLEOTIDE SEQUENCE [LARGE SCALE GENOMIC DNA]</scope>
    <source>
        <strain evidence="1">AG-KIZ</strain>
        <tissue evidence="1">Muscle</tissue>
    </source>
</reference>
<proteinExistence type="predicted"/>
<gene>
    <name evidence="1" type="ORF">DPX16_9604</name>
</gene>